<dbReference type="InterPro" id="IPR035986">
    <property type="entry name" value="PKD_dom_sf"/>
</dbReference>
<evidence type="ECO:0000256" key="2">
    <source>
        <dbReference type="SAM" id="SignalP"/>
    </source>
</evidence>
<sequence>MNHSASAGLIVLTTLCLLLLSACGSSSSSTPEDPVAVLSSDRTSLPMGESVLFDASGSTPGVGNSLSYSWTLLSQPVGSTVTLVCEESELHSAQESQDGEGEEEQQPAESADCMNDAIRKLYTDLPGAYEVNVQVADSRASTHARQTINATNTEPVAVITPVPSTAYLGWVQLDGSHSAAPTDGDAAELTYAWSLTVPAASDTSLDNFTAVNPRFLADAEGTYTVSLVVRHGDTYSAPAHVEIDISAVNAIPVADVGGTQEGSDRVYRVNRGETVTLDGTGSTDADGDDLAYSWRFVGEYETFPIVPTGSQVMELTDARSATPSFIPDMAGTWYVELHVHDGLSRSQPATAKVIVTKPEDAPNTRPVLVANTKPTYVEANVIHRLVDWFDAYDIDGDTLTFTYTWLEKPSGNTDPLNWNPQGIIIAAPGTYTVSIVANDGHEDSEPLEITLQASVGGLANTRPVAEVVVPVSTALTGQVVLLDGTKSYDPDDDQIFWQWSWIERPVGSNTDFLDGTATMSRAEFIPDVPGAYIAALSVTDSQGAVSVPWQVSRQNHATSLKTATILAKEQNHAPVLNPGFTHSGGVRLHQLGRVRQQGLYSPVVLAEGKILPAVNMLAGGFDPDGDRLYYNWTLEEQPADSTAELSLWGRLESGTEPDSAAALENINQPGLYRIKVEASDGLEEALPQYLSFTVHSREDGNWPGVLMERIEADGEQIVLRLADDQWNDRSLPEGTIGSATSGTCARQSRENTPTLIEMNQAGGWTIDEHIRLTAGQGQAYTIADLQLVARNEELAAVIPSPSILGIQNGDTITEAGTAVRFWIPALPEGDQYASYVSTSYPNNYNFDLSFRIVETGQFIDSCLIRASAWRD</sequence>
<reference evidence="4 5" key="1">
    <citation type="submission" date="2010-12" db="EMBL/GenBank/DDBJ databases">
        <title>Complete sequence of Desulfurispirillum indicum S5.</title>
        <authorList>
            <consortium name="US DOE Joint Genome Institute"/>
            <person name="Lucas S."/>
            <person name="Copeland A."/>
            <person name="Lapidus A."/>
            <person name="Cheng J.-F."/>
            <person name="Goodwin L."/>
            <person name="Pitluck S."/>
            <person name="Chertkov O."/>
            <person name="Held B."/>
            <person name="Detter J.C."/>
            <person name="Han C."/>
            <person name="Tapia R."/>
            <person name="Land M."/>
            <person name="Hauser L."/>
            <person name="Kyrpides N."/>
            <person name="Ivanova N."/>
            <person name="Mikhailova N."/>
            <person name="Haggblom M."/>
            <person name="Rauschenbach I."/>
            <person name="Bini E."/>
            <person name="Woyke T."/>
        </authorList>
    </citation>
    <scope>NUCLEOTIDE SEQUENCE [LARGE SCALE GENOMIC DNA]</scope>
    <source>
        <strain evidence="5">ATCC BAA-1389 / DSM 22839 / S5</strain>
    </source>
</reference>
<feature type="domain" description="PKD/Chitinase" evidence="3">
    <location>
        <begin position="262"/>
        <end position="356"/>
    </location>
</feature>
<keyword evidence="2" id="KW-0732">Signal</keyword>
<organism evidence="4 5">
    <name type="scientific">Desulfurispirillum indicum (strain ATCC BAA-1389 / DSM 22839 / S5)</name>
    <dbReference type="NCBI Taxonomy" id="653733"/>
    <lineage>
        <taxon>Bacteria</taxon>
        <taxon>Pseudomonadati</taxon>
        <taxon>Chrysiogenota</taxon>
        <taxon>Chrysiogenia</taxon>
        <taxon>Chrysiogenales</taxon>
        <taxon>Chrysiogenaceae</taxon>
        <taxon>Desulfurispirillum</taxon>
    </lineage>
</organism>
<evidence type="ECO:0000256" key="1">
    <source>
        <dbReference type="SAM" id="MobiDB-lite"/>
    </source>
</evidence>
<dbReference type="InParanoid" id="E6W1A1"/>
<dbReference type="SMART" id="SM00089">
    <property type="entry name" value="PKD"/>
    <property type="match status" value="4"/>
</dbReference>
<dbReference type="GO" id="GO:0016020">
    <property type="term" value="C:membrane"/>
    <property type="evidence" value="ECO:0007669"/>
    <property type="project" value="TreeGrafter"/>
</dbReference>
<dbReference type="PANTHER" id="PTHR46182">
    <property type="entry name" value="FI19480P1"/>
    <property type="match status" value="1"/>
</dbReference>
<evidence type="ECO:0000259" key="3">
    <source>
        <dbReference type="SMART" id="SM00089"/>
    </source>
</evidence>
<dbReference type="STRING" id="653733.Selin_1793"/>
<dbReference type="InterPro" id="IPR029865">
    <property type="entry name" value="KIAA0319-like"/>
</dbReference>
<feature type="signal peptide" evidence="2">
    <location>
        <begin position="1"/>
        <end position="27"/>
    </location>
</feature>
<feature type="domain" description="PKD/Chitinase" evidence="3">
    <location>
        <begin position="156"/>
        <end position="246"/>
    </location>
</feature>
<accession>E6W1A1</accession>
<evidence type="ECO:0000313" key="4">
    <source>
        <dbReference type="EMBL" id="ADU66521.1"/>
    </source>
</evidence>
<dbReference type="eggNOG" id="COG3291">
    <property type="taxonomic scope" value="Bacteria"/>
</dbReference>
<feature type="region of interest" description="Disordered" evidence="1">
    <location>
        <begin position="89"/>
        <end position="110"/>
    </location>
</feature>
<feature type="domain" description="PKD/Chitinase" evidence="3">
    <location>
        <begin position="35"/>
        <end position="153"/>
    </location>
</feature>
<dbReference type="InterPro" id="IPR022409">
    <property type="entry name" value="PKD/Chitinase_dom"/>
</dbReference>
<dbReference type="PANTHER" id="PTHR46182:SF2">
    <property type="entry name" value="FI19480P1"/>
    <property type="match status" value="1"/>
</dbReference>
<dbReference type="AlphaFoldDB" id="E6W1A1"/>
<keyword evidence="5" id="KW-1185">Reference proteome</keyword>
<dbReference type="HOGENOM" id="CLU_350137_0_0_0"/>
<dbReference type="SUPFAM" id="SSF49299">
    <property type="entry name" value="PKD domain"/>
    <property type="match status" value="2"/>
</dbReference>
<dbReference type="RefSeq" id="WP_013506401.1">
    <property type="nucleotide sequence ID" value="NC_014836.1"/>
</dbReference>
<feature type="compositionally biased region" description="Acidic residues" evidence="1">
    <location>
        <begin position="97"/>
        <end position="106"/>
    </location>
</feature>
<dbReference type="KEGG" id="din:Selin_1793"/>
<dbReference type="EMBL" id="CP002432">
    <property type="protein sequence ID" value="ADU66521.1"/>
    <property type="molecule type" value="Genomic_DNA"/>
</dbReference>
<gene>
    <name evidence="4" type="ordered locus">Selin_1793</name>
</gene>
<dbReference type="GO" id="GO:0031410">
    <property type="term" value="C:cytoplasmic vesicle"/>
    <property type="evidence" value="ECO:0007669"/>
    <property type="project" value="TreeGrafter"/>
</dbReference>
<dbReference type="Proteomes" id="UP000002572">
    <property type="component" value="Chromosome"/>
</dbReference>
<evidence type="ECO:0000313" key="5">
    <source>
        <dbReference type="Proteomes" id="UP000002572"/>
    </source>
</evidence>
<name>E6W1A1_DESIS</name>
<feature type="chain" id="PRO_5003211583" evidence="2">
    <location>
        <begin position="28"/>
        <end position="871"/>
    </location>
</feature>
<protein>
    <submittedName>
        <fullName evidence="4">PKD domain containing protein</fullName>
    </submittedName>
</protein>
<feature type="domain" description="PKD/Chitinase" evidence="3">
    <location>
        <begin position="464"/>
        <end position="552"/>
    </location>
</feature>
<proteinExistence type="predicted"/>
<dbReference type="OrthoDB" id="9758386at2"/>
<dbReference type="InterPro" id="IPR013783">
    <property type="entry name" value="Ig-like_fold"/>
</dbReference>
<dbReference type="Gene3D" id="2.60.40.10">
    <property type="entry name" value="Immunoglobulins"/>
    <property type="match status" value="5"/>
</dbReference>